<dbReference type="GeneID" id="95607860"/>
<proteinExistence type="predicted"/>
<sequence length="64" mass="6682">MANLTADLLDVLRCPQTHSRLVQEGDELVSTAPGPDGKPLRYAIAEGIPVLLPASAAPADDSEN</sequence>
<evidence type="ECO:0000313" key="2">
    <source>
        <dbReference type="Proteomes" id="UP001063368"/>
    </source>
</evidence>
<name>A0ABY6FW54_9MICC</name>
<keyword evidence="2" id="KW-1185">Reference proteome</keyword>
<evidence type="ECO:0000313" key="1">
    <source>
        <dbReference type="EMBL" id="UYB37007.1"/>
    </source>
</evidence>
<reference evidence="1" key="1">
    <citation type="submission" date="2022-09" db="EMBL/GenBank/DDBJ databases">
        <authorList>
            <person name="Li D."/>
            <person name="Cheng J."/>
            <person name="Li Y."/>
        </authorList>
    </citation>
    <scope>NUCLEOTIDE SEQUENCE</scope>
    <source>
        <strain evidence="1">DL</strain>
    </source>
</reference>
<dbReference type="RefSeq" id="WP_091606708.1">
    <property type="nucleotide sequence ID" value="NZ_BAAAKG010000003.1"/>
</dbReference>
<protein>
    <submittedName>
        <fullName evidence="1">Uncharacterized protein</fullName>
    </submittedName>
</protein>
<dbReference type="Gene3D" id="2.20.25.10">
    <property type="match status" value="1"/>
</dbReference>
<organism evidence="1 2">
    <name type="scientific">Arthrobacter koreensis</name>
    <dbReference type="NCBI Taxonomy" id="199136"/>
    <lineage>
        <taxon>Bacteria</taxon>
        <taxon>Bacillati</taxon>
        <taxon>Actinomycetota</taxon>
        <taxon>Actinomycetes</taxon>
        <taxon>Micrococcales</taxon>
        <taxon>Micrococcaceae</taxon>
        <taxon>Arthrobacter</taxon>
    </lineage>
</organism>
<dbReference type="SUPFAM" id="SSF158997">
    <property type="entry name" value="Trm112p-like"/>
    <property type="match status" value="1"/>
</dbReference>
<gene>
    <name evidence="1" type="ORF">N9A08_04895</name>
</gene>
<dbReference type="EMBL" id="CP106856">
    <property type="protein sequence ID" value="UYB37007.1"/>
    <property type="molecule type" value="Genomic_DNA"/>
</dbReference>
<accession>A0ABY6FW54</accession>
<dbReference type="Proteomes" id="UP001063368">
    <property type="component" value="Chromosome"/>
</dbReference>